<comment type="similarity">
    <text evidence="1 6 7">Belongs to the chaperonin (HSP60) family.</text>
</comment>
<feature type="binding site" evidence="6">
    <location>
        <position position="495"/>
    </location>
    <ligand>
        <name>ATP</name>
        <dbReference type="ChEBI" id="CHEBI:30616"/>
    </ligand>
</feature>
<evidence type="ECO:0000256" key="1">
    <source>
        <dbReference type="ARBA" id="ARBA00006607"/>
    </source>
</evidence>
<comment type="function">
    <text evidence="6 8">Together with its co-chaperonin GroES, plays an essential role in assisting protein folding. The GroEL-GroES system forms a nano-cage that allows encapsulation of the non-native substrate proteins and provides a physical environment optimized to promote and accelerate protein folding.</text>
</comment>
<evidence type="ECO:0000256" key="5">
    <source>
        <dbReference type="ARBA" id="ARBA00023235"/>
    </source>
</evidence>
<dbReference type="InterPro" id="IPR027409">
    <property type="entry name" value="GroEL-like_apical_dom_sf"/>
</dbReference>
<gene>
    <name evidence="6 9" type="primary">groL</name>
    <name evidence="6" type="synonym">groEL</name>
    <name evidence="9" type="ORF">Q4Q35_00655</name>
</gene>
<comment type="caution">
    <text evidence="9">The sequence shown here is derived from an EMBL/GenBank/DDBJ whole genome shotgun (WGS) entry which is preliminary data.</text>
</comment>
<keyword evidence="2 6" id="KW-0547">Nucleotide-binding</keyword>
<dbReference type="HAMAP" id="MF_00600">
    <property type="entry name" value="CH60"/>
    <property type="match status" value="1"/>
</dbReference>
<dbReference type="RefSeq" id="WP_303275985.1">
    <property type="nucleotide sequence ID" value="NZ_JAUOEK010000017.1"/>
</dbReference>
<dbReference type="InterPro" id="IPR002423">
    <property type="entry name" value="Cpn60/GroEL/TCP-1"/>
</dbReference>
<dbReference type="EC" id="5.6.1.7" evidence="6"/>
<keyword evidence="3 6" id="KW-0067">ATP-binding</keyword>
<dbReference type="Proteomes" id="UP001176883">
    <property type="component" value="Unassembled WGS sequence"/>
</dbReference>
<keyword evidence="4 6" id="KW-0143">Chaperone</keyword>
<dbReference type="PANTHER" id="PTHR45633">
    <property type="entry name" value="60 KDA HEAT SHOCK PROTEIN, MITOCHONDRIAL"/>
    <property type="match status" value="1"/>
</dbReference>
<dbReference type="NCBIfam" id="NF009487">
    <property type="entry name" value="PRK12849.1"/>
    <property type="match status" value="1"/>
</dbReference>
<evidence type="ECO:0000313" key="10">
    <source>
        <dbReference type="Proteomes" id="UP001176883"/>
    </source>
</evidence>
<evidence type="ECO:0000256" key="2">
    <source>
        <dbReference type="ARBA" id="ARBA00022741"/>
    </source>
</evidence>
<comment type="subunit">
    <text evidence="6 8">Forms a cylinder of 14 subunits composed of two heptameric rings stacked back-to-back. Interacts with the co-chaperonin GroES.</text>
</comment>
<comment type="caution">
    <text evidence="6">Lacks conserved residue(s) required for the propagation of feature annotation.</text>
</comment>
<evidence type="ECO:0000256" key="7">
    <source>
        <dbReference type="RuleBase" id="RU000418"/>
    </source>
</evidence>
<feature type="binding site" evidence="6">
    <location>
        <begin position="86"/>
        <end position="90"/>
    </location>
    <ligand>
        <name>ATP</name>
        <dbReference type="ChEBI" id="CHEBI:30616"/>
    </ligand>
</feature>
<evidence type="ECO:0000256" key="6">
    <source>
        <dbReference type="HAMAP-Rule" id="MF_00600"/>
    </source>
</evidence>
<feature type="binding site" evidence="6">
    <location>
        <begin position="29"/>
        <end position="32"/>
    </location>
    <ligand>
        <name>ATP</name>
        <dbReference type="ChEBI" id="CHEBI:30616"/>
    </ligand>
</feature>
<dbReference type="InterPro" id="IPR001844">
    <property type="entry name" value="Cpn60/GroEL"/>
</dbReference>
<dbReference type="InterPro" id="IPR018370">
    <property type="entry name" value="Chaperonin_Cpn60_CS"/>
</dbReference>
<dbReference type="InterPro" id="IPR027410">
    <property type="entry name" value="TCP-1-like_intermed_sf"/>
</dbReference>
<dbReference type="SUPFAM" id="SSF48592">
    <property type="entry name" value="GroEL equatorial domain-like"/>
    <property type="match status" value="1"/>
</dbReference>
<evidence type="ECO:0000256" key="3">
    <source>
        <dbReference type="ARBA" id="ARBA00022840"/>
    </source>
</evidence>
<dbReference type="SUPFAM" id="SSF54849">
    <property type="entry name" value="GroEL-intermediate domain like"/>
    <property type="match status" value="1"/>
</dbReference>
<evidence type="ECO:0000313" key="9">
    <source>
        <dbReference type="EMBL" id="MDO5968304.1"/>
    </source>
</evidence>
<dbReference type="InterPro" id="IPR027413">
    <property type="entry name" value="GROEL-like_equatorial_sf"/>
</dbReference>
<dbReference type="SUPFAM" id="SSF52029">
    <property type="entry name" value="GroEL apical domain-like"/>
    <property type="match status" value="1"/>
</dbReference>
<feature type="binding site" evidence="6">
    <location>
        <position position="50"/>
    </location>
    <ligand>
        <name>ATP</name>
        <dbReference type="ChEBI" id="CHEBI:30616"/>
    </ligand>
</feature>
<evidence type="ECO:0000256" key="8">
    <source>
        <dbReference type="RuleBase" id="RU000419"/>
    </source>
</evidence>
<proteinExistence type="inferred from homology"/>
<dbReference type="EMBL" id="JAUOEK010000017">
    <property type="protein sequence ID" value="MDO5968304.1"/>
    <property type="molecule type" value="Genomic_DNA"/>
</dbReference>
<comment type="subcellular location">
    <subcellularLocation>
        <location evidence="6">Cytoplasm</location>
    </subcellularLocation>
</comment>
<keyword evidence="10" id="KW-1185">Reference proteome</keyword>
<dbReference type="Gene3D" id="3.50.7.10">
    <property type="entry name" value="GroEL"/>
    <property type="match status" value="1"/>
</dbReference>
<protein>
    <recommendedName>
        <fullName evidence="6">Chaperonin GroEL</fullName>
        <ecNumber evidence="6">5.6.1.7</ecNumber>
    </recommendedName>
    <alternativeName>
        <fullName evidence="6">60 kDa chaperonin</fullName>
    </alternativeName>
    <alternativeName>
        <fullName evidence="6">Chaperonin-60</fullName>
        <shortName evidence="6">Cpn60</shortName>
    </alternativeName>
</protein>
<sequence>MAKDIKFDIEARDGLKRGVDALANAVKVTLGPKGRNVIISKSFGAPQVTKDGVSVAKEIELDDAHENMGAQMVKEVASKTNDLAGDGTTTATVLAQAIVKEGLKNVASGANPMDLKRGIDKAVDAITTNLEKQAQKVGNSSEKIKQVAAISANNDDTIGELIAQAFEKVGKEGVITVEEAKGMETYVDVVEGMQFDRGYLSPYFVTDADKMIADLENPYILLFDKKISNLQEILPILEPVAQSGRPLLIIAEDVDGQALATLVVNKLRGGLKIAAVKAPGFGDRRKAMLEDIAILTGGTVISEERGFTLENADLSMLGTAETVTVDKDNTTIVNGAGIAKDIKARVNQIKAQIDTTTSDYDKEKLQERLAKLAGGVAVLYVGAASEVEMKEKKDRVDDALHATRAAVEEGIVAGGGVALVRAKSVLEKITTDNLDETTGVQIVNKAIESPLRTIVENAGGEGSVVINKVLEGKKDFGYDAKSEAYVDMLKVGIIDPKKVTRIALENAASVSGMILTTECALIDIKEEAAPAMPPMGGGGMPGMM</sequence>
<dbReference type="Gene3D" id="3.30.260.10">
    <property type="entry name" value="TCP-1-like chaperonin intermediate domain"/>
    <property type="match status" value="1"/>
</dbReference>
<dbReference type="NCBIfam" id="NF009488">
    <property type="entry name" value="PRK12850.1"/>
    <property type="match status" value="1"/>
</dbReference>
<name>A0ABT8W5G0_9FLAO</name>
<accession>A0ABT8W5G0</accession>
<dbReference type="NCBIfam" id="NF009489">
    <property type="entry name" value="PRK12851.1"/>
    <property type="match status" value="1"/>
</dbReference>
<organism evidence="9 10">
    <name type="scientific">Flavivirga aquimarina</name>
    <dbReference type="NCBI Taxonomy" id="2027862"/>
    <lineage>
        <taxon>Bacteria</taxon>
        <taxon>Pseudomonadati</taxon>
        <taxon>Bacteroidota</taxon>
        <taxon>Flavobacteriia</taxon>
        <taxon>Flavobacteriales</taxon>
        <taxon>Flavobacteriaceae</taxon>
        <taxon>Flavivirga</taxon>
    </lineage>
</organism>
<dbReference type="PROSITE" id="PS00296">
    <property type="entry name" value="CHAPERONINS_CPN60"/>
    <property type="match status" value="1"/>
</dbReference>
<dbReference type="Pfam" id="PF00118">
    <property type="entry name" value="Cpn60_TCP1"/>
    <property type="match status" value="1"/>
</dbReference>
<keyword evidence="5 6" id="KW-0413">Isomerase</keyword>
<dbReference type="NCBIfam" id="TIGR02348">
    <property type="entry name" value="GroEL"/>
    <property type="match status" value="1"/>
</dbReference>
<dbReference type="Gene3D" id="1.10.560.10">
    <property type="entry name" value="GroEL-like equatorial domain"/>
    <property type="match status" value="1"/>
</dbReference>
<dbReference type="PRINTS" id="PR00298">
    <property type="entry name" value="CHAPERONIN60"/>
</dbReference>
<reference evidence="9" key="1">
    <citation type="submission" date="2023-07" db="EMBL/GenBank/DDBJ databases">
        <title>Two novel species in the genus Flavivirga.</title>
        <authorList>
            <person name="Kwon K."/>
        </authorList>
    </citation>
    <scope>NUCLEOTIDE SEQUENCE</scope>
    <source>
        <strain evidence="9">KCTC 52353</strain>
    </source>
</reference>
<dbReference type="NCBIfam" id="NF000592">
    <property type="entry name" value="PRK00013.1"/>
    <property type="match status" value="1"/>
</dbReference>
<dbReference type="CDD" id="cd03344">
    <property type="entry name" value="GroEL"/>
    <property type="match status" value="1"/>
</dbReference>
<keyword evidence="6" id="KW-0963">Cytoplasm</keyword>
<feature type="binding site" evidence="6">
    <location>
        <position position="415"/>
    </location>
    <ligand>
        <name>ATP</name>
        <dbReference type="ChEBI" id="CHEBI:30616"/>
    </ligand>
</feature>
<evidence type="ECO:0000256" key="4">
    <source>
        <dbReference type="ARBA" id="ARBA00023186"/>
    </source>
</evidence>